<name>A0A246JSR5_9SPHN</name>
<dbReference type="InterPro" id="IPR000330">
    <property type="entry name" value="SNF2_N"/>
</dbReference>
<reference evidence="4 5" key="1">
    <citation type="journal article" date="2010" name="Int. J. Syst. Evol. Microbiol.">
        <title>Sphingopyxis bauzanensis sp. nov., a psychrophilic bacterium isolated from soil.</title>
        <authorList>
            <person name="Zhang D.C."/>
            <person name="Liu H.C."/>
            <person name="Xin Y.H."/>
            <person name="Zhou Y.G."/>
            <person name="Schinner F."/>
            <person name="Margesin R."/>
        </authorList>
    </citation>
    <scope>NUCLEOTIDE SEQUENCE [LARGE SCALE GENOMIC DNA]</scope>
    <source>
        <strain evidence="4 5">DSM 22271</strain>
    </source>
</reference>
<protein>
    <submittedName>
        <fullName evidence="4">Helicase</fullName>
    </submittedName>
</protein>
<dbReference type="PROSITE" id="PS51194">
    <property type="entry name" value="HELICASE_CTER"/>
    <property type="match status" value="1"/>
</dbReference>
<dbReference type="PROSITE" id="PS51192">
    <property type="entry name" value="HELICASE_ATP_BIND_1"/>
    <property type="match status" value="1"/>
</dbReference>
<evidence type="ECO:0000256" key="1">
    <source>
        <dbReference type="ARBA" id="ARBA00022801"/>
    </source>
</evidence>
<evidence type="ECO:0000259" key="2">
    <source>
        <dbReference type="PROSITE" id="PS51192"/>
    </source>
</evidence>
<keyword evidence="5" id="KW-1185">Reference proteome</keyword>
<proteinExistence type="predicted"/>
<dbReference type="GO" id="GO:0005524">
    <property type="term" value="F:ATP binding"/>
    <property type="evidence" value="ECO:0007669"/>
    <property type="project" value="InterPro"/>
</dbReference>
<dbReference type="SMART" id="SM00487">
    <property type="entry name" value="DEXDc"/>
    <property type="match status" value="1"/>
</dbReference>
<dbReference type="GO" id="GO:0016787">
    <property type="term" value="F:hydrolase activity"/>
    <property type="evidence" value="ECO:0007669"/>
    <property type="project" value="UniProtKB-KW"/>
</dbReference>
<dbReference type="EMBL" id="NISK01000003">
    <property type="protein sequence ID" value="OWQ96057.1"/>
    <property type="molecule type" value="Genomic_DNA"/>
</dbReference>
<dbReference type="CDD" id="cd18793">
    <property type="entry name" value="SF2_C_SNF"/>
    <property type="match status" value="1"/>
</dbReference>
<keyword evidence="4" id="KW-0067">ATP-binding</keyword>
<dbReference type="Pfam" id="PF00271">
    <property type="entry name" value="Helicase_C"/>
    <property type="match status" value="1"/>
</dbReference>
<dbReference type="AlphaFoldDB" id="A0A246JSR5"/>
<keyword evidence="4" id="KW-0547">Nucleotide-binding</keyword>
<dbReference type="InterPro" id="IPR027417">
    <property type="entry name" value="P-loop_NTPase"/>
</dbReference>
<dbReference type="SMART" id="SM00490">
    <property type="entry name" value="HELICc"/>
    <property type="match status" value="1"/>
</dbReference>
<dbReference type="InterPro" id="IPR041650">
    <property type="entry name" value="HEPN_Swt1"/>
</dbReference>
<evidence type="ECO:0000259" key="3">
    <source>
        <dbReference type="PROSITE" id="PS51194"/>
    </source>
</evidence>
<dbReference type="InterPro" id="IPR014001">
    <property type="entry name" value="Helicase_ATP-bd"/>
</dbReference>
<dbReference type="InterPro" id="IPR038718">
    <property type="entry name" value="SNF2-like_sf"/>
</dbReference>
<organism evidence="4 5">
    <name type="scientific">Sphingopyxis bauzanensis</name>
    <dbReference type="NCBI Taxonomy" id="651663"/>
    <lineage>
        <taxon>Bacteria</taxon>
        <taxon>Pseudomonadati</taxon>
        <taxon>Pseudomonadota</taxon>
        <taxon>Alphaproteobacteria</taxon>
        <taxon>Sphingomonadales</taxon>
        <taxon>Sphingomonadaceae</taxon>
        <taxon>Sphingopyxis</taxon>
    </lineage>
</organism>
<dbReference type="Gene3D" id="3.40.50.10810">
    <property type="entry name" value="Tandem AAA-ATPase domain"/>
    <property type="match status" value="1"/>
</dbReference>
<keyword evidence="4" id="KW-0347">Helicase</keyword>
<dbReference type="SUPFAM" id="SSF52540">
    <property type="entry name" value="P-loop containing nucleoside triphosphate hydrolases"/>
    <property type="match status" value="2"/>
</dbReference>
<dbReference type="InterPro" id="IPR001650">
    <property type="entry name" value="Helicase_C-like"/>
</dbReference>
<feature type="domain" description="Helicase ATP-binding" evidence="2">
    <location>
        <begin position="282"/>
        <end position="467"/>
    </location>
</feature>
<keyword evidence="1" id="KW-0378">Hydrolase</keyword>
<dbReference type="InterPro" id="IPR049730">
    <property type="entry name" value="SNF2/RAD54-like_C"/>
</dbReference>
<dbReference type="OrthoDB" id="9814088at2"/>
<dbReference type="Pfam" id="PF00176">
    <property type="entry name" value="SNF2-rel_dom"/>
    <property type="match status" value="1"/>
</dbReference>
<dbReference type="GO" id="GO:0004386">
    <property type="term" value="F:helicase activity"/>
    <property type="evidence" value="ECO:0007669"/>
    <property type="project" value="UniProtKB-KW"/>
</dbReference>
<dbReference type="RefSeq" id="WP_088442150.1">
    <property type="nucleotide sequence ID" value="NZ_BMMC01000009.1"/>
</dbReference>
<comment type="caution">
    <text evidence="4">The sequence shown here is derived from an EMBL/GenBank/DDBJ whole genome shotgun (WGS) entry which is preliminary data.</text>
</comment>
<dbReference type="Proteomes" id="UP000197361">
    <property type="component" value="Unassembled WGS sequence"/>
</dbReference>
<evidence type="ECO:0000313" key="4">
    <source>
        <dbReference type="EMBL" id="OWQ96057.1"/>
    </source>
</evidence>
<accession>A0A246JSR5</accession>
<dbReference type="PANTHER" id="PTHR45766">
    <property type="entry name" value="DNA ANNEALING HELICASE AND ENDONUCLEASE ZRANB3 FAMILY MEMBER"/>
    <property type="match status" value="1"/>
</dbReference>
<sequence>MNELLRAATRDVSRFLSNQLPKLSPDWWNKLVIDRLSFQQQRTALERGFKQLDQFDFAALLRILDQNWFEISSTLSLPREARSWLKELQTVRNKWAHLSSTDLPPSESYRDADTLGRLLEAIDGSAETRLAVAAAKNMAMAAMSPPPSSNGQPHEALTPASINRVPEEAVQVKGAAAQSLFKVGDLVALRSAPSLLLPVIEVMLGGAETRYRVFQNGMKSVFYESQLQSEQSDTERPTPLNAAQLRARLTAFQILSGSTANLYSLRSGRVQFVPYQYRPVLKLIRADRPRLLVADEVGVGKTIEAGLIIKELRARMDIKSVLVICPKALVAERKWLNEMKRFDEHFNALDGAMLRHCIQEMDLDGEWPEQHSKAILPFSLFDSDMLFGTPGGRGRRKVRGLLELDPPPRFDLVIVDEAHHIRNSETFLHQGVRYFCDNAQAVVLLTATPVQLGSDDLFTLLNVLRPDLVIDHASFEQMAEPNRPINAAIQHCRSVEDGWQQSAVDALNDAAATEWGRLFLRESPNFQAVYDRLGQQGLEDADRIPLIRELEELYTFSPLINRTRRRDIGDFTTRKPGTVLVEFTSEQRELHDKLLDLIGRILAKCHGQQNVKFMMTTIRRQAASCLYGLAPLLADILAGKLDQLEMMEAADSDSDVDLGFVQSVRREIDELLALSQNLNPEDRKIEAFKKILADKGCLENNKSLVFTTFRHTLSYLAAHTAETGLRFGVVHGGIPDEERANLRRRFALAKDDPEAIDVLLSSEVGCEGLDFQFCDLLINYDLPWNPMRIEQRIGRIDRYGQRSETVAIMNLVTPGTVDGDIYQRCLWRIGVFQHAVGGNEEILGTITREIHDIAESFSLNEDEKRNRLRQLSDNAIRQLREEEDLENKQSELFGLDVPKPSWRDDVEAAETFWLSPSAIAAAVEAYLSGRLESESEHLLGAGPLKTLRLSQESRAALLTDLGRLDRLVDPISREWEKWLKGGQPTLAVTFDQEAASENPKTVHISVIHPLVRQAARFLDVDEPQFCTLELHSADLPVGDHPFALYRWTKHGVRPDEALVAIATDMALESSLLEVLALANHVDLALPGPDIFEGLELRHHAKWVEAQANHIDGNRQLVEHRVQSLTVSHRARSTVIEDQIGRATNDKIRVMRQGELARANADFDRRIVELEQATSGGDVRASPIVFGLLRIVKASA</sequence>
<dbReference type="Gene3D" id="3.40.50.300">
    <property type="entry name" value="P-loop containing nucleotide triphosphate hydrolases"/>
    <property type="match status" value="1"/>
</dbReference>
<gene>
    <name evidence="4" type="ORF">CDQ92_15120</name>
</gene>
<feature type="domain" description="Helicase C-terminal" evidence="3">
    <location>
        <begin position="684"/>
        <end position="872"/>
    </location>
</feature>
<dbReference type="Pfam" id="PF18731">
    <property type="entry name" value="HEPN_Swt1"/>
    <property type="match status" value="1"/>
</dbReference>
<dbReference type="PANTHER" id="PTHR45766:SF6">
    <property type="entry name" value="SWI_SNF-RELATED MATRIX-ASSOCIATED ACTIN-DEPENDENT REGULATOR OF CHROMATIN SUBFAMILY A-LIKE PROTEIN 1"/>
    <property type="match status" value="1"/>
</dbReference>
<evidence type="ECO:0000313" key="5">
    <source>
        <dbReference type="Proteomes" id="UP000197361"/>
    </source>
</evidence>